<name>A0A9W9I812_9EURO</name>
<organism evidence="3 4">
    <name type="scientific">Penicillium canariense</name>
    <dbReference type="NCBI Taxonomy" id="189055"/>
    <lineage>
        <taxon>Eukaryota</taxon>
        <taxon>Fungi</taxon>
        <taxon>Dikarya</taxon>
        <taxon>Ascomycota</taxon>
        <taxon>Pezizomycotina</taxon>
        <taxon>Eurotiomycetes</taxon>
        <taxon>Eurotiomycetidae</taxon>
        <taxon>Eurotiales</taxon>
        <taxon>Aspergillaceae</taxon>
        <taxon>Penicillium</taxon>
    </lineage>
</organism>
<protein>
    <recommendedName>
        <fullName evidence="2">T6SS Phospholipase effector Tle1-like catalytic domain-containing protein</fullName>
    </recommendedName>
</protein>
<feature type="region of interest" description="Disordered" evidence="1">
    <location>
        <begin position="280"/>
        <end position="326"/>
    </location>
</feature>
<proteinExistence type="predicted"/>
<evidence type="ECO:0000313" key="3">
    <source>
        <dbReference type="EMBL" id="KAJ5166697.1"/>
    </source>
</evidence>
<reference evidence="3" key="2">
    <citation type="journal article" date="2023" name="IMA Fungus">
        <title>Comparative genomic study of the Penicillium genus elucidates a diverse pangenome and 15 lateral gene transfer events.</title>
        <authorList>
            <person name="Petersen C."/>
            <person name="Sorensen T."/>
            <person name="Nielsen M.R."/>
            <person name="Sondergaard T.E."/>
            <person name="Sorensen J.L."/>
            <person name="Fitzpatrick D.A."/>
            <person name="Frisvad J.C."/>
            <person name="Nielsen K.L."/>
        </authorList>
    </citation>
    <scope>NUCLEOTIDE SEQUENCE</scope>
    <source>
        <strain evidence="3">IBT 26290</strain>
    </source>
</reference>
<sequence length="607" mass="69240">MESHERAEAFGPFLQQKQFVLCFDGTGNKFAGDASDTNLVKIYRMLDRSQSHQYHYYQPGIGTYVTSHSLGSKGRLERIKSSYKKSIDAALGSSFDEHVLGGYKFLMRYYAPGDDIYFFGFSRGSYTARFLAEMLDYIGLLQPGNEELVRFAWKTFAKWQQRKSGTEQDDEERHKLFRFMKAFRETFSRPVNRIRFLGLFDTVNSVPMFENAWMERSKFPYTAQTTARVIRHAVSIDERRAKFRQDLISGARPATHGHSHSHSHSHRLRQLLARDDHEKVTVPEIVLPENGDEAGRQPNRRSQSGNDPDEFRYRAPSPSLMRPGSSELARTNAFLSDHRSVKSVISKMSLRVPSLNIPGNEAEGEGEQDISEVWFPGQHGDVGGGWKLNPEDPWPLSHLPLVWMVKEAQAVGLEFDPEKLKRFNCYEESPEVSEGFKETAMTHSHAAHNPDNPHRGINKFDEALACTMDQGIAHDCLTYGGGLSFFSTLSWRLMEYLPFRRMDLQSDGTWKPIRWPLPCGEVRDIPDNAQIHISAIHKLRIDPTYRPGNLIIGGGGRGVKRAPERYGIGDWEICKHEGDLVRQTYIRKQAEKPESACRDNHTATRPS</sequence>
<dbReference type="PANTHER" id="PTHR33840">
    <property type="match status" value="1"/>
</dbReference>
<keyword evidence="4" id="KW-1185">Reference proteome</keyword>
<evidence type="ECO:0000256" key="1">
    <source>
        <dbReference type="SAM" id="MobiDB-lite"/>
    </source>
</evidence>
<dbReference type="OrthoDB" id="3162439at2759"/>
<dbReference type="PANTHER" id="PTHR33840:SF2">
    <property type="entry name" value="TLE1 PHOSPHOLIPASE DOMAIN-CONTAINING PROTEIN"/>
    <property type="match status" value="1"/>
</dbReference>
<dbReference type="EMBL" id="JAPQKN010000003">
    <property type="protein sequence ID" value="KAJ5166697.1"/>
    <property type="molecule type" value="Genomic_DNA"/>
</dbReference>
<dbReference type="InterPro" id="IPR018712">
    <property type="entry name" value="Tle1-like_cat"/>
</dbReference>
<comment type="caution">
    <text evidence="3">The sequence shown here is derived from an EMBL/GenBank/DDBJ whole genome shotgun (WGS) entry which is preliminary data.</text>
</comment>
<accession>A0A9W9I812</accession>
<reference evidence="3" key="1">
    <citation type="submission" date="2022-11" db="EMBL/GenBank/DDBJ databases">
        <authorList>
            <person name="Petersen C."/>
        </authorList>
    </citation>
    <scope>NUCLEOTIDE SEQUENCE</scope>
    <source>
        <strain evidence="3">IBT 26290</strain>
    </source>
</reference>
<dbReference type="AlphaFoldDB" id="A0A9W9I812"/>
<evidence type="ECO:0000313" key="4">
    <source>
        <dbReference type="Proteomes" id="UP001149163"/>
    </source>
</evidence>
<evidence type="ECO:0000259" key="2">
    <source>
        <dbReference type="Pfam" id="PF09994"/>
    </source>
</evidence>
<dbReference type="Proteomes" id="UP001149163">
    <property type="component" value="Unassembled WGS sequence"/>
</dbReference>
<dbReference type="GeneID" id="81426779"/>
<dbReference type="Pfam" id="PF09994">
    <property type="entry name" value="T6SS_Tle1-like_cat"/>
    <property type="match status" value="1"/>
</dbReference>
<dbReference type="RefSeq" id="XP_056543158.1">
    <property type="nucleotide sequence ID" value="XM_056687603.1"/>
</dbReference>
<gene>
    <name evidence="3" type="ORF">N7482_005478</name>
</gene>
<feature type="domain" description="T6SS Phospholipase effector Tle1-like catalytic" evidence="2">
    <location>
        <begin position="17"/>
        <end position="407"/>
    </location>
</feature>